<feature type="region of interest" description="Disordered" evidence="10">
    <location>
        <begin position="870"/>
        <end position="916"/>
    </location>
</feature>
<dbReference type="InterPro" id="IPR002110">
    <property type="entry name" value="Ankyrin_rpt"/>
</dbReference>
<dbReference type="Pfam" id="PF12796">
    <property type="entry name" value="Ank_2"/>
    <property type="match status" value="1"/>
</dbReference>
<dbReference type="PROSITE" id="PS50088">
    <property type="entry name" value="ANK_REPEAT"/>
    <property type="match status" value="3"/>
</dbReference>
<keyword evidence="9" id="KW-0175">Coiled coil</keyword>
<feature type="region of interest" description="Disordered" evidence="10">
    <location>
        <begin position="460"/>
        <end position="492"/>
    </location>
</feature>
<dbReference type="EMBL" id="LCTW02000062">
    <property type="protein sequence ID" value="KXX80339.1"/>
    <property type="molecule type" value="Genomic_DNA"/>
</dbReference>
<evidence type="ECO:0000256" key="7">
    <source>
        <dbReference type="PIRSR" id="PIRSR602403-1"/>
    </source>
</evidence>
<dbReference type="PROSITE" id="PS50297">
    <property type="entry name" value="ANK_REP_REGION"/>
    <property type="match status" value="3"/>
</dbReference>
<dbReference type="Gene3D" id="1.25.40.20">
    <property type="entry name" value="Ankyrin repeat-containing domain"/>
    <property type="match status" value="1"/>
</dbReference>
<dbReference type="PANTHER" id="PTHR24305">
    <property type="entry name" value="CYTOCHROME P450"/>
    <property type="match status" value="1"/>
</dbReference>
<feature type="compositionally biased region" description="Polar residues" evidence="10">
    <location>
        <begin position="666"/>
        <end position="694"/>
    </location>
</feature>
<organism evidence="11 12">
    <name type="scientific">Madurella mycetomatis</name>
    <dbReference type="NCBI Taxonomy" id="100816"/>
    <lineage>
        <taxon>Eukaryota</taxon>
        <taxon>Fungi</taxon>
        <taxon>Dikarya</taxon>
        <taxon>Ascomycota</taxon>
        <taxon>Pezizomycotina</taxon>
        <taxon>Sordariomycetes</taxon>
        <taxon>Sordariomycetidae</taxon>
        <taxon>Sordariales</taxon>
        <taxon>Sordariales incertae sedis</taxon>
        <taxon>Madurella</taxon>
    </lineage>
</organism>
<evidence type="ECO:0000256" key="10">
    <source>
        <dbReference type="SAM" id="MobiDB-lite"/>
    </source>
</evidence>
<evidence type="ECO:0000256" key="1">
    <source>
        <dbReference type="ARBA" id="ARBA00001971"/>
    </source>
</evidence>
<dbReference type="VEuPathDB" id="FungiDB:MMYC01_204675"/>
<feature type="compositionally biased region" description="Basic and acidic residues" evidence="10">
    <location>
        <begin position="876"/>
        <end position="885"/>
    </location>
</feature>
<dbReference type="PRINTS" id="PR00385">
    <property type="entry name" value="P450"/>
</dbReference>
<feature type="compositionally biased region" description="Acidic residues" evidence="10">
    <location>
        <begin position="699"/>
        <end position="709"/>
    </location>
</feature>
<protein>
    <submittedName>
        <fullName evidence="11">Cytochrome P450 3A9</fullName>
    </submittedName>
</protein>
<feature type="coiled-coil region" evidence="9">
    <location>
        <begin position="159"/>
        <end position="217"/>
    </location>
</feature>
<feature type="repeat" description="ANK" evidence="8">
    <location>
        <begin position="978"/>
        <end position="1007"/>
    </location>
</feature>
<dbReference type="SMART" id="SM00248">
    <property type="entry name" value="ANK"/>
    <property type="match status" value="3"/>
</dbReference>
<dbReference type="GO" id="GO:0020037">
    <property type="term" value="F:heme binding"/>
    <property type="evidence" value="ECO:0007669"/>
    <property type="project" value="InterPro"/>
</dbReference>
<dbReference type="InterPro" id="IPR017972">
    <property type="entry name" value="Cyt_P450_CS"/>
</dbReference>
<keyword evidence="3 7" id="KW-0349">Heme</keyword>
<dbReference type="InterPro" id="IPR050121">
    <property type="entry name" value="Cytochrome_P450_monoxygenase"/>
</dbReference>
<comment type="caution">
    <text evidence="11">The sequence shown here is derived from an EMBL/GenBank/DDBJ whole genome shotgun (WGS) entry which is preliminary data.</text>
</comment>
<dbReference type="GO" id="GO:0004497">
    <property type="term" value="F:monooxygenase activity"/>
    <property type="evidence" value="ECO:0007669"/>
    <property type="project" value="UniProtKB-KW"/>
</dbReference>
<feature type="compositionally biased region" description="Pro residues" evidence="10">
    <location>
        <begin position="555"/>
        <end position="564"/>
    </location>
</feature>
<keyword evidence="5 7" id="KW-0408">Iron</keyword>
<keyword evidence="4 7" id="KW-0479">Metal-binding</keyword>
<accession>A0A175WA32</accession>
<dbReference type="OrthoDB" id="366390at2759"/>
<keyword evidence="6" id="KW-0560">Oxidoreductase</keyword>
<evidence type="ECO:0000256" key="9">
    <source>
        <dbReference type="SAM" id="Coils"/>
    </source>
</evidence>
<feature type="compositionally biased region" description="Low complexity" evidence="10">
    <location>
        <begin position="565"/>
        <end position="575"/>
    </location>
</feature>
<evidence type="ECO:0000256" key="4">
    <source>
        <dbReference type="ARBA" id="ARBA00022723"/>
    </source>
</evidence>
<name>A0A175WA32_9PEZI</name>
<evidence type="ECO:0000313" key="12">
    <source>
        <dbReference type="Proteomes" id="UP000078237"/>
    </source>
</evidence>
<reference evidence="11 12" key="1">
    <citation type="journal article" date="2016" name="Genome Announc.">
        <title>Genome Sequence of Madurella mycetomatis mm55, Isolated from a Human Mycetoma Case in Sudan.</title>
        <authorList>
            <person name="Smit S."/>
            <person name="Derks M.F."/>
            <person name="Bervoets S."/>
            <person name="Fahal A."/>
            <person name="van Leeuwen W."/>
            <person name="van Belkum A."/>
            <person name="van de Sande W.W."/>
        </authorList>
    </citation>
    <scope>NUCLEOTIDE SEQUENCE [LARGE SCALE GENOMIC DNA]</scope>
    <source>
        <strain evidence="12">mm55</strain>
    </source>
</reference>
<feature type="compositionally biased region" description="Pro residues" evidence="10">
    <location>
        <begin position="890"/>
        <end position="899"/>
    </location>
</feature>
<dbReference type="Proteomes" id="UP000078237">
    <property type="component" value="Unassembled WGS sequence"/>
</dbReference>
<evidence type="ECO:0000313" key="11">
    <source>
        <dbReference type="EMBL" id="KXX80339.1"/>
    </source>
</evidence>
<feature type="region of interest" description="Disordered" evidence="10">
    <location>
        <begin position="619"/>
        <end position="643"/>
    </location>
</feature>
<dbReference type="GO" id="GO:0005506">
    <property type="term" value="F:iron ion binding"/>
    <property type="evidence" value="ECO:0007669"/>
    <property type="project" value="InterPro"/>
</dbReference>
<feature type="compositionally biased region" description="Low complexity" evidence="10">
    <location>
        <begin position="586"/>
        <end position="607"/>
    </location>
</feature>
<feature type="region of interest" description="Disordered" evidence="10">
    <location>
        <begin position="540"/>
        <end position="607"/>
    </location>
</feature>
<dbReference type="SUPFAM" id="SSF48403">
    <property type="entry name" value="Ankyrin repeat"/>
    <property type="match status" value="1"/>
</dbReference>
<dbReference type="InterPro" id="IPR001128">
    <property type="entry name" value="Cyt_P450"/>
</dbReference>
<proteinExistence type="inferred from homology"/>
<evidence type="ECO:0000256" key="2">
    <source>
        <dbReference type="ARBA" id="ARBA00010617"/>
    </source>
</evidence>
<comment type="cofactor">
    <cofactor evidence="1 7">
        <name>heme</name>
        <dbReference type="ChEBI" id="CHEBI:30413"/>
    </cofactor>
</comment>
<dbReference type="SUPFAM" id="SSF48264">
    <property type="entry name" value="Cytochrome P450"/>
    <property type="match status" value="1"/>
</dbReference>
<evidence type="ECO:0000256" key="5">
    <source>
        <dbReference type="ARBA" id="ARBA00023004"/>
    </source>
</evidence>
<dbReference type="PANTHER" id="PTHR24305:SF232">
    <property type="entry name" value="P450, PUTATIVE (EUROFUNG)-RELATED"/>
    <property type="match status" value="1"/>
</dbReference>
<gene>
    <name evidence="11" type="ORF">MMYC01_204675</name>
</gene>
<dbReference type="Pfam" id="PF00067">
    <property type="entry name" value="p450"/>
    <property type="match status" value="1"/>
</dbReference>
<feature type="region of interest" description="Disordered" evidence="10">
    <location>
        <begin position="661"/>
        <end position="735"/>
    </location>
</feature>
<dbReference type="GO" id="GO:0016705">
    <property type="term" value="F:oxidoreductase activity, acting on paired donors, with incorporation or reduction of molecular oxygen"/>
    <property type="evidence" value="ECO:0007669"/>
    <property type="project" value="InterPro"/>
</dbReference>
<dbReference type="STRING" id="100816.A0A175WA32"/>
<evidence type="ECO:0000256" key="6">
    <source>
        <dbReference type="ARBA" id="ARBA00023033"/>
    </source>
</evidence>
<keyword evidence="12" id="KW-1185">Reference proteome</keyword>
<dbReference type="InterPro" id="IPR036396">
    <property type="entry name" value="Cyt_P450_sf"/>
</dbReference>
<evidence type="ECO:0000256" key="8">
    <source>
        <dbReference type="PROSITE-ProRule" id="PRU00023"/>
    </source>
</evidence>
<dbReference type="PROSITE" id="PS00086">
    <property type="entry name" value="CYTOCHROME_P450"/>
    <property type="match status" value="1"/>
</dbReference>
<dbReference type="Gene3D" id="1.10.630.10">
    <property type="entry name" value="Cytochrome P450"/>
    <property type="match status" value="1"/>
</dbReference>
<dbReference type="InterPro" id="IPR002403">
    <property type="entry name" value="Cyt_P450_E_grp-IV"/>
</dbReference>
<keyword evidence="6" id="KW-0503">Monooxygenase</keyword>
<dbReference type="AlphaFoldDB" id="A0A175WA32"/>
<feature type="repeat" description="ANK" evidence="8">
    <location>
        <begin position="912"/>
        <end position="944"/>
    </location>
</feature>
<sequence>MGLSLSIWLAGIVLSSLLSYMYWGLFPVPLPDIPYDVESSKRPLGDLIQIKAKGRLSRETTEGMFAVARKLQSPIAQLLATAWSKKVVVVDDPREAEDILTRRHQDFDRSAVTSQFFIPMLPHCTISQATTPELKAQKRLWSCAMSPGFLDGVVAPHIQQSAEELIELWRLRVKRLEGQSFEVSEDFAKTALDAIWAAILGSQLGVMRREIERLEAELGKGGASCPSQPGPETPYDIASATVVQEAVEYLNKIVDVGFTSVWPRLNFFLIQLSPAYRRFKKITDEGIRDLMARAVGRYQRIETLGSETDGEELDTCAMDLVLRREVLTARKAKQPLADPTKDPSMLEELLLMLIAGHESTASSLSWFVKLIALHPTVQCTLRGALQSAFPNDKSPSAAAILAAPLPYLDAVLEETMRVSAPAGIIARVTKVDTTILGCAIPKGTHVLMNTRFQERPAWKVGEDVRSESSRMGQSKRVKGGGLDGPSGRDLDRFDPRRWLVVDQETGREVFDGNALPSLVFGGGYRGCFGKKLAMREMRIIERPTPRSGTSQRPPVETPIQPPQIPTQTPTSTRPIYRVRQPPHPQVSPQSPDPQQSQQPQQDQNLQNAQQAYISAYRSPQAPHVQPVYHTAGAGRPPSPPSHLSYHFQQLARALHVDESGLDATPQRHTPQQILPPQASPQQHPLGQDQSQPPGRSQDESMEDVDDSESDSGGGSADEDGTPKRPLAPLAQPVTPLQLPTVRPTLLLGPYNTRQEAMNAVMEYAIAQGYMLVQSGCAKAKTPGGGYSKDAPVVRIDLQCDRGGTCKNAGTGKRKRPTHKIGCPTRLKLVCRKRDASMWFIDPRCEQHNHDLNPNNMESLASYRRWRRLQAGGNPVESHKERYERTRKPKAPQPPPPVPAPKFHSAGPQPPPPPATPVHMAALKGQAKILEILLNKGADINVVDSSGRTPLHCAVEGSRMDTVRLLVDRGADVSRTDSKGVSPLQIAVEKGMEDAVLLFIENGADPNK</sequence>
<dbReference type="PRINTS" id="PR00465">
    <property type="entry name" value="EP450IV"/>
</dbReference>
<dbReference type="InterPro" id="IPR036770">
    <property type="entry name" value="Ankyrin_rpt-contain_sf"/>
</dbReference>
<feature type="binding site" description="axial binding residue" evidence="7">
    <location>
        <position position="527"/>
    </location>
    <ligand>
        <name>heme</name>
        <dbReference type="ChEBI" id="CHEBI:30413"/>
    </ligand>
    <ligandPart>
        <name>Fe</name>
        <dbReference type="ChEBI" id="CHEBI:18248"/>
    </ligandPart>
</feature>
<evidence type="ECO:0000256" key="3">
    <source>
        <dbReference type="ARBA" id="ARBA00022617"/>
    </source>
</evidence>
<feature type="repeat" description="ANK" evidence="8">
    <location>
        <begin position="945"/>
        <end position="977"/>
    </location>
</feature>
<keyword evidence="8" id="KW-0040">ANK repeat</keyword>
<comment type="similarity">
    <text evidence="2">Belongs to the cytochrome P450 family.</text>
</comment>